<dbReference type="InterPro" id="IPR013324">
    <property type="entry name" value="RNA_pol_sigma_r3/r4-like"/>
</dbReference>
<dbReference type="NCBIfam" id="TIGR02937">
    <property type="entry name" value="sigma70-ECF"/>
    <property type="match status" value="1"/>
</dbReference>
<dbReference type="Gene3D" id="1.10.10.10">
    <property type="entry name" value="Winged helix-like DNA-binding domain superfamily/Winged helix DNA-binding domain"/>
    <property type="match status" value="2"/>
</dbReference>
<sequence>MRDLKIERSITNRDADSLNRYFTDISKIDLVNVPEEVLLAAKIKEGDQAALERLVKANLRFVVSVAKKYQNQGLTLGDLVNEGNLGLIKAAQRFDHTKGFKFISFAVWWIRQAMLQAIADQKRIIRLPLNQVNGIMLVNKAITTLEQQFERLPTPEELSDYTELTVDKVIDYLEHAGLSLSLDSSPSEESEITLMDTYANKNSPAADEVVEGRSLSQELARMLGRLQARQAEIIRLYYGLDGRESMGMDDIAKMMKISRERVRQIKDATIRTLREMLNRKLMMEYR</sequence>
<evidence type="ECO:0000256" key="4">
    <source>
        <dbReference type="ARBA" id="ARBA00023163"/>
    </source>
</evidence>
<dbReference type="InterPro" id="IPR050239">
    <property type="entry name" value="Sigma-70_RNA_pol_init_factors"/>
</dbReference>
<organism evidence="9 10">
    <name type="scientific">Pedobacter nutrimenti</name>
    <dbReference type="NCBI Taxonomy" id="1241337"/>
    <lineage>
        <taxon>Bacteria</taxon>
        <taxon>Pseudomonadati</taxon>
        <taxon>Bacteroidota</taxon>
        <taxon>Sphingobacteriia</taxon>
        <taxon>Sphingobacteriales</taxon>
        <taxon>Sphingobacteriaceae</taxon>
        <taxon>Pedobacter</taxon>
    </lineage>
</organism>
<dbReference type="InterPro" id="IPR007630">
    <property type="entry name" value="RNA_pol_sigma70_r4"/>
</dbReference>
<dbReference type="GO" id="GO:0006352">
    <property type="term" value="P:DNA-templated transcription initiation"/>
    <property type="evidence" value="ECO:0007669"/>
    <property type="project" value="InterPro"/>
</dbReference>
<evidence type="ECO:0000313" key="9">
    <source>
        <dbReference type="EMBL" id="PYF75584.1"/>
    </source>
</evidence>
<dbReference type="InterPro" id="IPR009042">
    <property type="entry name" value="RNA_pol_sigma70_r1_2"/>
</dbReference>
<name>A0A318UGK1_9SPHI</name>
<reference evidence="9 10" key="1">
    <citation type="submission" date="2018-06" db="EMBL/GenBank/DDBJ databases">
        <title>Genomic Encyclopedia of Archaeal and Bacterial Type Strains, Phase II (KMG-II): from individual species to whole genera.</title>
        <authorList>
            <person name="Goeker M."/>
        </authorList>
    </citation>
    <scope>NUCLEOTIDE SEQUENCE [LARGE SCALE GENOMIC DNA]</scope>
    <source>
        <strain evidence="9 10">DSM 27372</strain>
    </source>
</reference>
<dbReference type="GO" id="GO:0003677">
    <property type="term" value="F:DNA binding"/>
    <property type="evidence" value="ECO:0007669"/>
    <property type="project" value="UniProtKB-KW"/>
</dbReference>
<dbReference type="InterPro" id="IPR014284">
    <property type="entry name" value="RNA_pol_sigma-70_dom"/>
</dbReference>
<evidence type="ECO:0000259" key="7">
    <source>
        <dbReference type="Pfam" id="PF04542"/>
    </source>
</evidence>
<dbReference type="Pfam" id="PF04545">
    <property type="entry name" value="Sigma70_r4"/>
    <property type="match status" value="1"/>
</dbReference>
<dbReference type="SUPFAM" id="SSF88946">
    <property type="entry name" value="Sigma2 domain of RNA polymerase sigma factors"/>
    <property type="match status" value="1"/>
</dbReference>
<dbReference type="Gene3D" id="1.10.601.10">
    <property type="entry name" value="RNA Polymerase Primary Sigma Factor"/>
    <property type="match status" value="1"/>
</dbReference>
<protein>
    <submittedName>
        <fullName evidence="9">RNA polymerase primary sigma factor</fullName>
    </submittedName>
</protein>
<dbReference type="Pfam" id="PF04542">
    <property type="entry name" value="Sigma70_r2"/>
    <property type="match status" value="1"/>
</dbReference>
<feature type="domain" description="RNA polymerase sigma-70 region 4" evidence="8">
    <location>
        <begin position="223"/>
        <end position="275"/>
    </location>
</feature>
<evidence type="ECO:0000313" key="10">
    <source>
        <dbReference type="Proteomes" id="UP000248198"/>
    </source>
</evidence>
<dbReference type="InterPro" id="IPR007624">
    <property type="entry name" value="RNA_pol_sigma70_r3"/>
</dbReference>
<accession>A0A318UGK1</accession>
<keyword evidence="2" id="KW-0731">Sigma factor</keyword>
<evidence type="ECO:0000256" key="2">
    <source>
        <dbReference type="ARBA" id="ARBA00023082"/>
    </source>
</evidence>
<dbReference type="AlphaFoldDB" id="A0A318UGK1"/>
<keyword evidence="4" id="KW-0804">Transcription</keyword>
<dbReference type="Pfam" id="PF04539">
    <property type="entry name" value="Sigma70_r3"/>
    <property type="match status" value="1"/>
</dbReference>
<dbReference type="SUPFAM" id="SSF88659">
    <property type="entry name" value="Sigma3 and sigma4 domains of RNA polymerase sigma factors"/>
    <property type="match status" value="2"/>
</dbReference>
<dbReference type="PRINTS" id="PR00046">
    <property type="entry name" value="SIGMA70FCT"/>
</dbReference>
<dbReference type="InterPro" id="IPR007627">
    <property type="entry name" value="RNA_pol_sigma70_r2"/>
</dbReference>
<dbReference type="Proteomes" id="UP000248198">
    <property type="component" value="Unassembled WGS sequence"/>
</dbReference>
<keyword evidence="3" id="KW-0238">DNA-binding</keyword>
<evidence type="ECO:0000259" key="8">
    <source>
        <dbReference type="Pfam" id="PF04545"/>
    </source>
</evidence>
<keyword evidence="1" id="KW-0805">Transcription regulation</keyword>
<feature type="domain" description="RNA polymerase sigma-70 region 1.2" evidence="5">
    <location>
        <begin position="16"/>
        <end position="49"/>
    </location>
</feature>
<dbReference type="PANTHER" id="PTHR30603">
    <property type="entry name" value="RNA POLYMERASE SIGMA FACTOR RPO"/>
    <property type="match status" value="1"/>
</dbReference>
<dbReference type="EMBL" id="QKLU01000002">
    <property type="protein sequence ID" value="PYF75584.1"/>
    <property type="molecule type" value="Genomic_DNA"/>
</dbReference>
<dbReference type="PANTHER" id="PTHR30603:SF47">
    <property type="entry name" value="RNA POLYMERASE SIGMA FACTOR SIGD, CHLOROPLASTIC"/>
    <property type="match status" value="1"/>
</dbReference>
<keyword evidence="10" id="KW-1185">Reference proteome</keyword>
<comment type="caution">
    <text evidence="9">The sequence shown here is derived from an EMBL/GenBank/DDBJ whole genome shotgun (WGS) entry which is preliminary data.</text>
</comment>
<dbReference type="InterPro" id="IPR036388">
    <property type="entry name" value="WH-like_DNA-bd_sf"/>
</dbReference>
<feature type="domain" description="RNA polymerase sigma-70 region 2" evidence="7">
    <location>
        <begin position="54"/>
        <end position="123"/>
    </location>
</feature>
<feature type="domain" description="RNA polymerase sigma-70 region 3" evidence="6">
    <location>
        <begin position="138"/>
        <end position="207"/>
    </location>
</feature>
<evidence type="ECO:0000256" key="3">
    <source>
        <dbReference type="ARBA" id="ARBA00023125"/>
    </source>
</evidence>
<dbReference type="InterPro" id="IPR013325">
    <property type="entry name" value="RNA_pol_sigma_r2"/>
</dbReference>
<dbReference type="OrthoDB" id="9809557at2"/>
<dbReference type="GO" id="GO:0016987">
    <property type="term" value="F:sigma factor activity"/>
    <property type="evidence" value="ECO:0007669"/>
    <property type="project" value="UniProtKB-KW"/>
</dbReference>
<dbReference type="PIRSF" id="PIRSF000770">
    <property type="entry name" value="RNA_pol_sigma-SigE/K"/>
    <property type="match status" value="1"/>
</dbReference>
<proteinExistence type="predicted"/>
<gene>
    <name evidence="9" type="ORF">B0O44_102134</name>
</gene>
<dbReference type="InterPro" id="IPR000943">
    <property type="entry name" value="RNA_pol_sigma70"/>
</dbReference>
<evidence type="ECO:0000259" key="5">
    <source>
        <dbReference type="Pfam" id="PF00140"/>
    </source>
</evidence>
<dbReference type="Pfam" id="PF00140">
    <property type="entry name" value="Sigma70_r1_2"/>
    <property type="match status" value="1"/>
</dbReference>
<evidence type="ECO:0000256" key="1">
    <source>
        <dbReference type="ARBA" id="ARBA00023015"/>
    </source>
</evidence>
<evidence type="ECO:0000259" key="6">
    <source>
        <dbReference type="Pfam" id="PF04539"/>
    </source>
</evidence>
<dbReference type="RefSeq" id="WP_110827886.1">
    <property type="nucleotide sequence ID" value="NZ_QKLU01000002.1"/>
</dbReference>